<dbReference type="InterPro" id="IPR045225">
    <property type="entry name" value="Uracil/uridine/allantoin_perm"/>
</dbReference>
<evidence type="ECO:0000256" key="7">
    <source>
        <dbReference type="SAM" id="Phobius"/>
    </source>
</evidence>
<reference evidence="9" key="1">
    <citation type="journal article" date="2019" name="Int. J. Syst. Evol. Microbiol.">
        <title>The Global Catalogue of Microorganisms (GCM) 10K type strain sequencing project: providing services to taxonomists for standard genome sequencing and annotation.</title>
        <authorList>
            <consortium name="The Broad Institute Genomics Platform"/>
            <consortium name="The Broad Institute Genome Sequencing Center for Infectious Disease"/>
            <person name="Wu L."/>
            <person name="Ma J."/>
        </authorList>
    </citation>
    <scope>NUCLEOTIDE SEQUENCE [LARGE SCALE GENOMIC DNA]</scope>
    <source>
        <strain evidence="9">JCM 18298</strain>
    </source>
</reference>
<feature type="transmembrane region" description="Helical" evidence="7">
    <location>
        <begin position="313"/>
        <end position="337"/>
    </location>
</feature>
<feature type="transmembrane region" description="Helical" evidence="7">
    <location>
        <begin position="124"/>
        <end position="144"/>
    </location>
</feature>
<dbReference type="InterPro" id="IPR001248">
    <property type="entry name" value="Pur-cyt_permease"/>
</dbReference>
<proteinExistence type="inferred from homology"/>
<evidence type="ECO:0000256" key="5">
    <source>
        <dbReference type="ARBA" id="ARBA00023136"/>
    </source>
</evidence>
<organism evidence="8 9">
    <name type="scientific">Nocardia callitridis</name>
    <dbReference type="NCBI Taxonomy" id="648753"/>
    <lineage>
        <taxon>Bacteria</taxon>
        <taxon>Bacillati</taxon>
        <taxon>Actinomycetota</taxon>
        <taxon>Actinomycetes</taxon>
        <taxon>Mycobacteriales</taxon>
        <taxon>Nocardiaceae</taxon>
        <taxon>Nocardia</taxon>
    </lineage>
</organism>
<feature type="transmembrane region" description="Helical" evidence="7">
    <location>
        <begin position="432"/>
        <end position="450"/>
    </location>
</feature>
<gene>
    <name evidence="8" type="ORF">GCM10023318_47850</name>
</gene>
<evidence type="ECO:0000256" key="2">
    <source>
        <dbReference type="ARBA" id="ARBA00008974"/>
    </source>
</evidence>
<feature type="transmembrane region" description="Helical" evidence="7">
    <location>
        <begin position="42"/>
        <end position="64"/>
    </location>
</feature>
<evidence type="ECO:0000256" key="3">
    <source>
        <dbReference type="ARBA" id="ARBA00022692"/>
    </source>
</evidence>
<keyword evidence="5 7" id="KW-0472">Membrane</keyword>
<dbReference type="Gene3D" id="1.10.4160.10">
    <property type="entry name" value="Hydantoin permease"/>
    <property type="match status" value="1"/>
</dbReference>
<comment type="caution">
    <text evidence="8">The sequence shown here is derived from an EMBL/GenBank/DDBJ whole genome shotgun (WGS) entry which is preliminary data.</text>
</comment>
<comment type="subcellular location">
    <subcellularLocation>
        <location evidence="1">Membrane</location>
        <topology evidence="1">Multi-pass membrane protein</topology>
    </subcellularLocation>
</comment>
<evidence type="ECO:0000313" key="9">
    <source>
        <dbReference type="Proteomes" id="UP001500603"/>
    </source>
</evidence>
<name>A0ABP9KTB5_9NOCA</name>
<keyword evidence="9" id="KW-1185">Reference proteome</keyword>
<evidence type="ECO:0000256" key="1">
    <source>
        <dbReference type="ARBA" id="ARBA00004141"/>
    </source>
</evidence>
<protein>
    <submittedName>
        <fullName evidence="8">NCS1 family nucleobase:cation symporter-1</fullName>
    </submittedName>
</protein>
<sequence length="489" mass="52143">MTETQVRQPDEGAPGSSTLVNDDLAPTTKQTATWRTWDIFCLWMTSAHSIASYGFAVGMLALGLTGWQTMLALLVGVLLLWAGSNLVGVAGQKVGVPFPVFARATFGVFGANVPALLRAVVAIFWYGIQTYLASTALMVLILRVAPGLSSWTESSFLGLSTLGWLAFLVLWAVQLAILNYGMEVVRKASDFAGPVVWIGMIALGVWILSKADWSIDFNARSGEPLSGGTTIAAFVGVAFLMVAFMAGPLVNYADFARFAPSEKAVRRGNAWGIPFNETAFVVISIIISLATLKVYGKVLSDPVELVSDIDSDVIVIVAAILFATATVGINVVLNFVSPAYDISNAAPKYISFRTGGIITAVLSILVLPWQLWQNQNFIIYFLGGVGALMGPVFGILMVDYYLVRRQRTVVAELYSDSPEASYHYTRGFNPKALIALAISGTVAVVVALAFDSQSVTALSWPVGAGLGALIMYALSRRSNGTAPEPPAAA</sequence>
<feature type="region of interest" description="Disordered" evidence="6">
    <location>
        <begin position="1"/>
        <end position="23"/>
    </location>
</feature>
<comment type="similarity">
    <text evidence="2">Belongs to the purine-cytosine permease (2.A.39) family.</text>
</comment>
<feature type="transmembrane region" description="Helical" evidence="7">
    <location>
        <begin position="349"/>
        <end position="371"/>
    </location>
</feature>
<feature type="transmembrane region" description="Helical" evidence="7">
    <location>
        <begin position="191"/>
        <end position="209"/>
    </location>
</feature>
<keyword evidence="3 7" id="KW-0812">Transmembrane</keyword>
<evidence type="ECO:0000256" key="4">
    <source>
        <dbReference type="ARBA" id="ARBA00022989"/>
    </source>
</evidence>
<feature type="transmembrane region" description="Helical" evidence="7">
    <location>
        <begin position="271"/>
        <end position="293"/>
    </location>
</feature>
<feature type="transmembrane region" description="Helical" evidence="7">
    <location>
        <begin position="229"/>
        <end position="250"/>
    </location>
</feature>
<feature type="transmembrane region" description="Helical" evidence="7">
    <location>
        <begin position="456"/>
        <end position="474"/>
    </location>
</feature>
<dbReference type="PANTHER" id="PTHR30618">
    <property type="entry name" value="NCS1 FAMILY PURINE/PYRIMIDINE TRANSPORTER"/>
    <property type="match status" value="1"/>
</dbReference>
<feature type="transmembrane region" description="Helical" evidence="7">
    <location>
        <begin position="71"/>
        <end position="90"/>
    </location>
</feature>
<accession>A0ABP9KTB5</accession>
<keyword evidence="4 7" id="KW-1133">Transmembrane helix</keyword>
<evidence type="ECO:0000256" key="6">
    <source>
        <dbReference type="SAM" id="MobiDB-lite"/>
    </source>
</evidence>
<evidence type="ECO:0000313" key="8">
    <source>
        <dbReference type="EMBL" id="GAA5063281.1"/>
    </source>
</evidence>
<dbReference type="Proteomes" id="UP001500603">
    <property type="component" value="Unassembled WGS sequence"/>
</dbReference>
<dbReference type="CDD" id="cd11555">
    <property type="entry name" value="SLC-NCS1sbd_u1"/>
    <property type="match status" value="1"/>
</dbReference>
<dbReference type="PANTHER" id="PTHR30618:SF6">
    <property type="entry name" value="NCS1 FAMILY NUCLEOBASE:CATION SYMPORTER-1"/>
    <property type="match status" value="1"/>
</dbReference>
<feature type="transmembrane region" description="Helical" evidence="7">
    <location>
        <begin position="156"/>
        <end position="179"/>
    </location>
</feature>
<dbReference type="EMBL" id="BAABJM010000005">
    <property type="protein sequence ID" value="GAA5063281.1"/>
    <property type="molecule type" value="Genomic_DNA"/>
</dbReference>
<dbReference type="Pfam" id="PF02133">
    <property type="entry name" value="Transp_cyt_pur"/>
    <property type="match status" value="1"/>
</dbReference>
<feature type="transmembrane region" description="Helical" evidence="7">
    <location>
        <begin position="377"/>
        <end position="398"/>
    </location>
</feature>
<dbReference type="RefSeq" id="WP_345498037.1">
    <property type="nucleotide sequence ID" value="NZ_BAABJM010000005.1"/>
</dbReference>